<evidence type="ECO:0000256" key="7">
    <source>
        <dbReference type="ARBA" id="ARBA00023136"/>
    </source>
</evidence>
<gene>
    <name evidence="10" type="ORF">GCM10011594_05890</name>
</gene>
<feature type="transmembrane region" description="Helical" evidence="8">
    <location>
        <begin position="208"/>
        <end position="232"/>
    </location>
</feature>
<evidence type="ECO:0000313" key="10">
    <source>
        <dbReference type="EMBL" id="GGL89079.1"/>
    </source>
</evidence>
<reference evidence="10" key="2">
    <citation type="submission" date="2020-09" db="EMBL/GenBank/DDBJ databases">
        <authorList>
            <person name="Sun Q."/>
            <person name="Zhou Y."/>
        </authorList>
    </citation>
    <scope>NUCLEOTIDE SEQUENCE</scope>
    <source>
        <strain evidence="10">CGMCC 4.7308</strain>
    </source>
</reference>
<dbReference type="GO" id="GO:0005886">
    <property type="term" value="C:plasma membrane"/>
    <property type="evidence" value="ECO:0007669"/>
    <property type="project" value="UniProtKB-SubCell"/>
</dbReference>
<evidence type="ECO:0000256" key="6">
    <source>
        <dbReference type="ARBA" id="ARBA00022989"/>
    </source>
</evidence>
<comment type="similarity">
    <text evidence="2">Belongs to the binding-protein-dependent transport system permease family. CysTW subfamily.</text>
</comment>
<dbReference type="RefSeq" id="WP_188939942.1">
    <property type="nucleotide sequence ID" value="NZ_BMNA01000001.1"/>
</dbReference>
<proteinExistence type="inferred from homology"/>
<keyword evidence="11" id="KW-1185">Reference proteome</keyword>
<evidence type="ECO:0000256" key="5">
    <source>
        <dbReference type="ARBA" id="ARBA00022692"/>
    </source>
</evidence>
<feature type="transmembrane region" description="Helical" evidence="8">
    <location>
        <begin position="264"/>
        <end position="286"/>
    </location>
</feature>
<feature type="transmembrane region" description="Helical" evidence="8">
    <location>
        <begin position="77"/>
        <end position="96"/>
    </location>
</feature>
<keyword evidence="4" id="KW-1003">Cell membrane</keyword>
<evidence type="ECO:0000256" key="1">
    <source>
        <dbReference type="ARBA" id="ARBA00004651"/>
    </source>
</evidence>
<evidence type="ECO:0000256" key="2">
    <source>
        <dbReference type="ARBA" id="ARBA00007069"/>
    </source>
</evidence>
<protein>
    <submittedName>
        <fullName evidence="10">ABC transporter</fullName>
    </submittedName>
</protein>
<feature type="domain" description="ABC transmembrane type-1" evidence="9">
    <location>
        <begin position="71"/>
        <end position="283"/>
    </location>
</feature>
<dbReference type="Proteomes" id="UP000655208">
    <property type="component" value="Unassembled WGS sequence"/>
</dbReference>
<dbReference type="PANTHER" id="PTHR42929">
    <property type="entry name" value="INNER MEMBRANE ABC TRANSPORTER PERMEASE PROTEIN YDCU-RELATED-RELATED"/>
    <property type="match status" value="1"/>
</dbReference>
<evidence type="ECO:0000259" key="9">
    <source>
        <dbReference type="PROSITE" id="PS50928"/>
    </source>
</evidence>
<keyword evidence="5 8" id="KW-0812">Transmembrane</keyword>
<dbReference type="GO" id="GO:0055085">
    <property type="term" value="P:transmembrane transport"/>
    <property type="evidence" value="ECO:0007669"/>
    <property type="project" value="InterPro"/>
</dbReference>
<dbReference type="SUPFAM" id="SSF161098">
    <property type="entry name" value="MetI-like"/>
    <property type="match status" value="1"/>
</dbReference>
<dbReference type="Pfam" id="PF00528">
    <property type="entry name" value="BPD_transp_1"/>
    <property type="match status" value="1"/>
</dbReference>
<keyword evidence="3 8" id="KW-0813">Transport</keyword>
<dbReference type="CDD" id="cd06261">
    <property type="entry name" value="TM_PBP2"/>
    <property type="match status" value="1"/>
</dbReference>
<evidence type="ECO:0000256" key="4">
    <source>
        <dbReference type="ARBA" id="ARBA00022475"/>
    </source>
</evidence>
<accession>A0A917WC61</accession>
<name>A0A917WC61_9ACTN</name>
<dbReference type="PROSITE" id="PS50928">
    <property type="entry name" value="ABC_TM1"/>
    <property type="match status" value="1"/>
</dbReference>
<dbReference type="InterPro" id="IPR035906">
    <property type="entry name" value="MetI-like_sf"/>
</dbReference>
<organism evidence="10 11">
    <name type="scientific">Nakamurella endophytica</name>
    <dbReference type="NCBI Taxonomy" id="1748367"/>
    <lineage>
        <taxon>Bacteria</taxon>
        <taxon>Bacillati</taxon>
        <taxon>Actinomycetota</taxon>
        <taxon>Actinomycetes</taxon>
        <taxon>Nakamurellales</taxon>
        <taxon>Nakamurellaceae</taxon>
        <taxon>Nakamurella</taxon>
    </lineage>
</organism>
<comment type="subcellular location">
    <subcellularLocation>
        <location evidence="1 8">Cell membrane</location>
        <topology evidence="1 8">Multi-pass membrane protein</topology>
    </subcellularLocation>
</comment>
<keyword evidence="7 8" id="KW-0472">Membrane</keyword>
<dbReference type="PANTHER" id="PTHR42929:SF1">
    <property type="entry name" value="INNER MEMBRANE ABC TRANSPORTER PERMEASE PROTEIN YDCU-RELATED"/>
    <property type="match status" value="1"/>
</dbReference>
<evidence type="ECO:0000256" key="8">
    <source>
        <dbReference type="RuleBase" id="RU363032"/>
    </source>
</evidence>
<keyword evidence="6 8" id="KW-1133">Transmembrane helix</keyword>
<evidence type="ECO:0000313" key="11">
    <source>
        <dbReference type="Proteomes" id="UP000655208"/>
    </source>
</evidence>
<sequence>MSRPPGVRLPEGVRVAVLLAPALTVVAVFAVAGLGQALAQSLGYQPYLSGWRLSLDAYRALTADRAVVAAVGLTARVALLSTLLSAVAAIGLALLLRRLGRGRRWAALLVQANLAVPHLVGAVCMALLLAPSGLLSRLAHAAGLTAGPASFPELVGDRWGIGIVAEYVWKETPFLTVLALTALGRGADDLADAARVLGASAWQRLRRVTLPVVAPPVAAGSVLVLAFAIGSYEVPYLLGRPYPATLSVVAYQYATDPDLRQRPVAMAVAVVLSVAALLAAAGYLALVGRLARRAL</sequence>
<dbReference type="InterPro" id="IPR000515">
    <property type="entry name" value="MetI-like"/>
</dbReference>
<dbReference type="Gene3D" id="1.10.3720.10">
    <property type="entry name" value="MetI-like"/>
    <property type="match status" value="1"/>
</dbReference>
<reference evidence="10" key="1">
    <citation type="journal article" date="2014" name="Int. J. Syst. Evol. Microbiol.">
        <title>Complete genome sequence of Corynebacterium casei LMG S-19264T (=DSM 44701T), isolated from a smear-ripened cheese.</title>
        <authorList>
            <consortium name="US DOE Joint Genome Institute (JGI-PGF)"/>
            <person name="Walter F."/>
            <person name="Albersmeier A."/>
            <person name="Kalinowski J."/>
            <person name="Ruckert C."/>
        </authorList>
    </citation>
    <scope>NUCLEOTIDE SEQUENCE</scope>
    <source>
        <strain evidence="10">CGMCC 4.7308</strain>
    </source>
</reference>
<evidence type="ECO:0000256" key="3">
    <source>
        <dbReference type="ARBA" id="ARBA00022448"/>
    </source>
</evidence>
<dbReference type="AlphaFoldDB" id="A0A917WC61"/>
<dbReference type="EMBL" id="BMNA01000001">
    <property type="protein sequence ID" value="GGL89079.1"/>
    <property type="molecule type" value="Genomic_DNA"/>
</dbReference>
<comment type="caution">
    <text evidence="10">The sequence shown here is derived from an EMBL/GenBank/DDBJ whole genome shotgun (WGS) entry which is preliminary data.</text>
</comment>